<dbReference type="EMBL" id="ML732186">
    <property type="protein sequence ID" value="KAB8076009.1"/>
    <property type="molecule type" value="Genomic_DNA"/>
</dbReference>
<dbReference type="InterPro" id="IPR048749">
    <property type="entry name" value="SLX1_C"/>
</dbReference>
<feature type="domain" description="GIY-YIG" evidence="11">
    <location>
        <begin position="14"/>
        <end position="95"/>
    </location>
</feature>
<dbReference type="CDD" id="cd10455">
    <property type="entry name" value="GIY-YIG_SLX1"/>
    <property type="match status" value="1"/>
</dbReference>
<evidence type="ECO:0000256" key="5">
    <source>
        <dbReference type="ARBA" id="ARBA00022801"/>
    </source>
</evidence>
<comment type="subcellular location">
    <subcellularLocation>
        <location evidence="9">Nucleus</location>
    </subcellularLocation>
</comment>
<evidence type="ECO:0000256" key="1">
    <source>
        <dbReference type="ARBA" id="ARBA00022722"/>
    </source>
</evidence>
<dbReference type="PANTHER" id="PTHR20208">
    <property type="entry name" value="STRUCTURE-SPECIFIC ENDONUCLEASE SUBUNIT SLX1"/>
    <property type="match status" value="1"/>
</dbReference>
<dbReference type="AlphaFoldDB" id="A0A5N5X5Q0"/>
<dbReference type="InterPro" id="IPR013083">
    <property type="entry name" value="Znf_RING/FYVE/PHD"/>
</dbReference>
<organism evidence="12 13">
    <name type="scientific">Aspergillus leporis</name>
    <dbReference type="NCBI Taxonomy" id="41062"/>
    <lineage>
        <taxon>Eukaryota</taxon>
        <taxon>Fungi</taxon>
        <taxon>Dikarya</taxon>
        <taxon>Ascomycota</taxon>
        <taxon>Pezizomycotina</taxon>
        <taxon>Eurotiomycetes</taxon>
        <taxon>Eurotiomycetidae</taxon>
        <taxon>Eurotiales</taxon>
        <taxon>Aspergillaceae</taxon>
        <taxon>Aspergillus</taxon>
        <taxon>Aspergillus subgen. Circumdati</taxon>
    </lineage>
</organism>
<accession>A0A5N5X5Q0</accession>
<evidence type="ECO:0000259" key="11">
    <source>
        <dbReference type="PROSITE" id="PS50164"/>
    </source>
</evidence>
<dbReference type="InterPro" id="IPR035901">
    <property type="entry name" value="GIY-YIG_endonuc_sf"/>
</dbReference>
<dbReference type="GO" id="GO:0033557">
    <property type="term" value="C:Slx1-Slx4 complex"/>
    <property type="evidence" value="ECO:0007669"/>
    <property type="project" value="UniProtKB-UniRule"/>
</dbReference>
<keyword evidence="4" id="KW-0479">Metal-binding</keyword>
<feature type="compositionally biased region" description="Acidic residues" evidence="10">
    <location>
        <begin position="399"/>
        <end position="409"/>
    </location>
</feature>
<dbReference type="InterPro" id="IPR000305">
    <property type="entry name" value="GIY-YIG_endonuc"/>
</dbReference>
<dbReference type="Gene3D" id="3.30.40.10">
    <property type="entry name" value="Zinc/RING finger domain, C3HC4 (zinc finger)"/>
    <property type="match status" value="1"/>
</dbReference>
<dbReference type="InterPro" id="IPR050381">
    <property type="entry name" value="SLX1_endonuclease"/>
</dbReference>
<dbReference type="Pfam" id="PF21202">
    <property type="entry name" value="SLX1_C"/>
    <property type="match status" value="1"/>
</dbReference>
<keyword evidence="1 9" id="KW-0540">Nuclease</keyword>
<dbReference type="InterPro" id="IPR027520">
    <property type="entry name" value="Slx1"/>
</dbReference>
<evidence type="ECO:0000313" key="12">
    <source>
        <dbReference type="EMBL" id="KAB8076009.1"/>
    </source>
</evidence>
<evidence type="ECO:0000256" key="8">
    <source>
        <dbReference type="ARBA" id="ARBA00023242"/>
    </source>
</evidence>
<keyword evidence="7 9" id="KW-0234">DNA repair</keyword>
<keyword evidence="13" id="KW-1185">Reference proteome</keyword>
<dbReference type="HAMAP" id="MF_03100">
    <property type="entry name" value="Endonuc_su_Slx1"/>
    <property type="match status" value="1"/>
</dbReference>
<gene>
    <name evidence="12" type="ORF">BDV29DRAFT_189759</name>
</gene>
<evidence type="ECO:0000313" key="13">
    <source>
        <dbReference type="Proteomes" id="UP000326565"/>
    </source>
</evidence>
<dbReference type="FunFam" id="3.40.1440.10:FF:000006">
    <property type="entry name" value="Structure-specific endonuclease subunit SLX1"/>
    <property type="match status" value="1"/>
</dbReference>
<dbReference type="PROSITE" id="PS50164">
    <property type="entry name" value="GIY_YIG"/>
    <property type="match status" value="1"/>
</dbReference>
<dbReference type="SUPFAM" id="SSF82771">
    <property type="entry name" value="GIY-YIG endonuclease"/>
    <property type="match status" value="1"/>
</dbReference>
<reference evidence="12 13" key="1">
    <citation type="submission" date="2019-04" db="EMBL/GenBank/DDBJ databases">
        <title>Friends and foes A comparative genomics study of 23 Aspergillus species from section Flavi.</title>
        <authorList>
            <consortium name="DOE Joint Genome Institute"/>
            <person name="Kjaerbolling I."/>
            <person name="Vesth T."/>
            <person name="Frisvad J.C."/>
            <person name="Nybo J.L."/>
            <person name="Theobald S."/>
            <person name="Kildgaard S."/>
            <person name="Isbrandt T."/>
            <person name="Kuo A."/>
            <person name="Sato A."/>
            <person name="Lyhne E.K."/>
            <person name="Kogle M.E."/>
            <person name="Wiebenga A."/>
            <person name="Kun R.S."/>
            <person name="Lubbers R.J."/>
            <person name="Makela M.R."/>
            <person name="Barry K."/>
            <person name="Chovatia M."/>
            <person name="Clum A."/>
            <person name="Daum C."/>
            <person name="Haridas S."/>
            <person name="He G."/>
            <person name="LaButti K."/>
            <person name="Lipzen A."/>
            <person name="Mondo S."/>
            <person name="Riley R."/>
            <person name="Salamov A."/>
            <person name="Simmons B.A."/>
            <person name="Magnuson J.K."/>
            <person name="Henrissat B."/>
            <person name="Mortensen U.H."/>
            <person name="Larsen T.O."/>
            <person name="Devries R.P."/>
            <person name="Grigoriev I.V."/>
            <person name="Machida M."/>
            <person name="Baker S.E."/>
            <person name="Andersen M.R."/>
        </authorList>
    </citation>
    <scope>NUCLEOTIDE SEQUENCE [LARGE SCALE GENOMIC DNA]</scope>
    <source>
        <strain evidence="12 13">CBS 151.66</strain>
    </source>
</reference>
<evidence type="ECO:0000256" key="7">
    <source>
        <dbReference type="ARBA" id="ARBA00023204"/>
    </source>
</evidence>
<keyword evidence="4" id="KW-0863">Zinc-finger</keyword>
<dbReference type="GO" id="GO:0008270">
    <property type="term" value="F:zinc ion binding"/>
    <property type="evidence" value="ECO:0007669"/>
    <property type="project" value="UniProtKB-KW"/>
</dbReference>
<comment type="subunit">
    <text evidence="9">Forms a heterodimer with SLX4.</text>
</comment>
<dbReference type="Gene3D" id="3.40.1440.10">
    <property type="entry name" value="GIY-YIG endonuclease"/>
    <property type="match status" value="1"/>
</dbReference>
<protein>
    <submittedName>
        <fullName evidence="12">Structure-specific endonuclease subunit slx1</fullName>
    </submittedName>
</protein>
<dbReference type="GO" id="GO:0017108">
    <property type="term" value="F:5'-flap endonuclease activity"/>
    <property type="evidence" value="ECO:0007669"/>
    <property type="project" value="InterPro"/>
</dbReference>
<feature type="region of interest" description="Disordered" evidence="10">
    <location>
        <begin position="343"/>
        <end position="363"/>
    </location>
</feature>
<comment type="caution">
    <text evidence="9">Lacks conserved residue(s) required for the propagation of feature annotation.</text>
</comment>
<feature type="region of interest" description="Disordered" evidence="10">
    <location>
        <begin position="376"/>
        <end position="409"/>
    </location>
</feature>
<keyword evidence="2 9" id="KW-0255">Endonuclease</keyword>
<comment type="function">
    <text evidence="9">Catalytic subunit of the SLX1-SLX4 structure-specific endonuclease that resolves DNA secondary structures generated during DNA repair and recombination. Has endonuclease activity towards branched DNA substrates, introducing single-strand cuts in duplex DNA close to junctions with ss-DNA.</text>
</comment>
<dbReference type="Proteomes" id="UP000326565">
    <property type="component" value="Unassembled WGS sequence"/>
</dbReference>
<keyword evidence="6 9" id="KW-0233">DNA recombination</keyword>
<evidence type="ECO:0000256" key="4">
    <source>
        <dbReference type="ARBA" id="ARBA00022771"/>
    </source>
</evidence>
<evidence type="ECO:0000256" key="6">
    <source>
        <dbReference type="ARBA" id="ARBA00023172"/>
    </source>
</evidence>
<evidence type="ECO:0000256" key="10">
    <source>
        <dbReference type="SAM" id="MobiDB-lite"/>
    </source>
</evidence>
<evidence type="ECO:0000256" key="9">
    <source>
        <dbReference type="HAMAP-Rule" id="MF_03100"/>
    </source>
</evidence>
<dbReference type="Pfam" id="PF01541">
    <property type="entry name" value="GIY-YIG"/>
    <property type="match status" value="1"/>
</dbReference>
<comment type="cofactor">
    <cofactor evidence="9">
        <name>a divalent metal cation</name>
        <dbReference type="ChEBI" id="CHEBI:60240"/>
    </cofactor>
</comment>
<evidence type="ECO:0000256" key="2">
    <source>
        <dbReference type="ARBA" id="ARBA00022759"/>
    </source>
</evidence>
<sequence length="409" mass="45732">MAEVRDDHPKPIPAFYCCYLLRSTVRRSALYIGSTPHPSRRLAQHNGISKGGARKTANDKRPWEMVVIVEGFMSRIAALQFEWAWQKPGQSHHLDFGEDDKTAPEARINAEPAQGKEKARVRRPARSLKGHLENLHALLRSTYFSSMPLKIRFLSADAHQLWRIWSDRIDGVIPEHIRLIRDGSCAGVNQHGTDSSRVGSVKHIQVDYSKIHDYLEKAVFRLDDPEDLRCKVCQAPIVPKEELIVACPQARCNCISHLLCLSARFLDSTKEPGQLIPISGKCPGCQDVVQWSLMMQELSFRSRGGKKLQATLKQKKRGDCRINNVPGEETVDVAAAAEPCNFPVAGDSAKGPKEDSDEVMQDDIALDDDWVDSLVLESDPEIGDPPKNHPAMPPRVEIVIEDSDDDETV</sequence>
<name>A0A5N5X5Q0_9EURO</name>
<feature type="region of interest" description="Disordered" evidence="10">
    <location>
        <begin position="35"/>
        <end position="56"/>
    </location>
</feature>
<keyword evidence="3 9" id="KW-0227">DNA damage</keyword>
<keyword evidence="8 9" id="KW-0539">Nucleus</keyword>
<evidence type="ECO:0000256" key="3">
    <source>
        <dbReference type="ARBA" id="ARBA00022763"/>
    </source>
</evidence>
<dbReference type="GO" id="GO:0008821">
    <property type="term" value="F:crossover junction DNA endonuclease activity"/>
    <property type="evidence" value="ECO:0007669"/>
    <property type="project" value="TreeGrafter"/>
</dbReference>
<proteinExistence type="inferred from homology"/>
<dbReference type="GO" id="GO:0000724">
    <property type="term" value="P:double-strand break repair via homologous recombination"/>
    <property type="evidence" value="ECO:0007669"/>
    <property type="project" value="TreeGrafter"/>
</dbReference>
<keyword evidence="4" id="KW-0862">Zinc</keyword>
<dbReference type="PANTHER" id="PTHR20208:SF10">
    <property type="entry name" value="STRUCTURE-SPECIFIC ENDONUCLEASE SUBUNIT SLX1"/>
    <property type="match status" value="1"/>
</dbReference>
<comment type="similarity">
    <text evidence="9">Belongs to the SLX1 family.</text>
</comment>
<keyword evidence="5 9" id="KW-0378">Hydrolase</keyword>
<dbReference type="OrthoDB" id="24645at2759"/>